<evidence type="ECO:0000256" key="1">
    <source>
        <dbReference type="SAM" id="MobiDB-lite"/>
    </source>
</evidence>
<evidence type="ECO:0000313" key="3">
    <source>
        <dbReference type="Proteomes" id="UP000479710"/>
    </source>
</evidence>
<name>A0A6G1BI52_9ORYZ</name>
<feature type="compositionally biased region" description="Gly residues" evidence="1">
    <location>
        <begin position="41"/>
        <end position="68"/>
    </location>
</feature>
<dbReference type="Proteomes" id="UP000479710">
    <property type="component" value="Unassembled WGS sequence"/>
</dbReference>
<protein>
    <submittedName>
        <fullName evidence="2">Uncharacterized protein</fullName>
    </submittedName>
</protein>
<keyword evidence="3" id="KW-1185">Reference proteome</keyword>
<dbReference type="EMBL" id="SPHZ02000012">
    <property type="protein sequence ID" value="KAF0888015.1"/>
    <property type="molecule type" value="Genomic_DNA"/>
</dbReference>
<comment type="caution">
    <text evidence="2">The sequence shown here is derived from an EMBL/GenBank/DDBJ whole genome shotgun (WGS) entry which is preliminary data.</text>
</comment>
<feature type="non-terminal residue" evidence="2">
    <location>
        <position position="1"/>
    </location>
</feature>
<accession>A0A6G1BI52</accession>
<dbReference type="AlphaFoldDB" id="A0A6G1BI52"/>
<reference evidence="2 3" key="1">
    <citation type="submission" date="2019-11" db="EMBL/GenBank/DDBJ databases">
        <title>Whole genome sequence of Oryza granulata.</title>
        <authorList>
            <person name="Li W."/>
        </authorList>
    </citation>
    <scope>NUCLEOTIDE SEQUENCE [LARGE SCALE GENOMIC DNA]</scope>
    <source>
        <strain evidence="3">cv. Menghai</strain>
        <tissue evidence="2">Leaf</tissue>
    </source>
</reference>
<organism evidence="2 3">
    <name type="scientific">Oryza meyeriana var. granulata</name>
    <dbReference type="NCBI Taxonomy" id="110450"/>
    <lineage>
        <taxon>Eukaryota</taxon>
        <taxon>Viridiplantae</taxon>
        <taxon>Streptophyta</taxon>
        <taxon>Embryophyta</taxon>
        <taxon>Tracheophyta</taxon>
        <taxon>Spermatophyta</taxon>
        <taxon>Magnoliopsida</taxon>
        <taxon>Liliopsida</taxon>
        <taxon>Poales</taxon>
        <taxon>Poaceae</taxon>
        <taxon>BOP clade</taxon>
        <taxon>Oryzoideae</taxon>
        <taxon>Oryzeae</taxon>
        <taxon>Oryzinae</taxon>
        <taxon>Oryza</taxon>
        <taxon>Oryza meyeriana</taxon>
    </lineage>
</organism>
<feature type="region of interest" description="Disordered" evidence="1">
    <location>
        <begin position="1"/>
        <end position="90"/>
    </location>
</feature>
<feature type="compositionally biased region" description="Basic residues" evidence="1">
    <location>
        <begin position="69"/>
        <end position="90"/>
    </location>
</feature>
<gene>
    <name evidence="2" type="ORF">E2562_006930</name>
</gene>
<proteinExistence type="predicted"/>
<sequence length="111" mass="11577">FEGPLRHSGLSPDLSQIHPHRLLRELQRPEGRRRREQATAPGGGAGSGGRGGAGGGGRTAAGGGAGGGGRRRRPRGSRQSERRRRAAHRLGPRCILLCIPSLHGARAAEGE</sequence>
<evidence type="ECO:0000313" key="2">
    <source>
        <dbReference type="EMBL" id="KAF0888015.1"/>
    </source>
</evidence>